<sequence>MSLGWVQRNTSQYESDINNIILLADRDFKNKRKVFLTEIKSENFGQQASSIVEKGYAVLAKRKKTKPNEASWLVIIGYLDNGKILIVNDSKLGPALQIAPRDVGIGYYLFTEDKAAKKK</sequence>
<comment type="caution">
    <text evidence="1">The sequence shown here is derived from an EMBL/GenBank/DDBJ whole genome shotgun (WGS) entry which is preliminary data.</text>
</comment>
<proteinExistence type="predicted"/>
<gene>
    <name evidence="1" type="ORF">EHO60_03290</name>
</gene>
<dbReference type="EMBL" id="RQET01000003">
    <property type="protein sequence ID" value="TGK12918.1"/>
    <property type="molecule type" value="Genomic_DNA"/>
</dbReference>
<dbReference type="OrthoDB" id="331841at2"/>
<dbReference type="AlphaFoldDB" id="A0A4R9GJS2"/>
<protein>
    <submittedName>
        <fullName evidence="1">Uncharacterized protein</fullName>
    </submittedName>
</protein>
<keyword evidence="2" id="KW-1185">Reference proteome</keyword>
<evidence type="ECO:0000313" key="1">
    <source>
        <dbReference type="EMBL" id="TGK12918.1"/>
    </source>
</evidence>
<reference evidence="1" key="1">
    <citation type="journal article" date="2019" name="PLoS Negl. Trop. Dis.">
        <title>Revisiting the worldwide diversity of Leptospira species in the environment.</title>
        <authorList>
            <person name="Vincent A.T."/>
            <person name="Schiettekatte O."/>
            <person name="Bourhy P."/>
            <person name="Veyrier F.J."/>
            <person name="Picardeau M."/>
        </authorList>
    </citation>
    <scope>NUCLEOTIDE SEQUENCE [LARGE SCALE GENOMIC DNA]</scope>
    <source>
        <strain evidence="1">SSW15</strain>
    </source>
</reference>
<dbReference type="Proteomes" id="UP000298458">
    <property type="component" value="Unassembled WGS sequence"/>
</dbReference>
<evidence type="ECO:0000313" key="2">
    <source>
        <dbReference type="Proteomes" id="UP000298458"/>
    </source>
</evidence>
<accession>A0A4R9GJS2</accession>
<organism evidence="1 2">
    <name type="scientific">Leptospira fletcheri</name>
    <dbReference type="NCBI Taxonomy" id="2484981"/>
    <lineage>
        <taxon>Bacteria</taxon>
        <taxon>Pseudomonadati</taxon>
        <taxon>Spirochaetota</taxon>
        <taxon>Spirochaetia</taxon>
        <taxon>Leptospirales</taxon>
        <taxon>Leptospiraceae</taxon>
        <taxon>Leptospira</taxon>
    </lineage>
</organism>
<name>A0A4R9GJS2_9LEPT</name>